<reference evidence="11" key="1">
    <citation type="submission" date="2023-07" db="EMBL/GenBank/DDBJ databases">
        <title>Conexibacter stalactiti sp. nov., isolated from stalactites in a lava cave and emended description of the genus Conexibacter.</title>
        <authorList>
            <person name="Lee S.D."/>
        </authorList>
    </citation>
    <scope>NUCLEOTIDE SEQUENCE [LARGE SCALE GENOMIC DNA]</scope>
    <source>
        <strain evidence="11">KCTC 39840</strain>
    </source>
</reference>
<feature type="domain" description="PIN" evidence="9">
    <location>
        <begin position="12"/>
        <end position="141"/>
    </location>
</feature>
<keyword evidence="4 8" id="KW-0479">Metal-binding</keyword>
<dbReference type="CDD" id="cd09881">
    <property type="entry name" value="PIN_VapC4-5_FitB-like"/>
    <property type="match status" value="1"/>
</dbReference>
<keyword evidence="6 8" id="KW-0460">Magnesium</keyword>
<evidence type="ECO:0000259" key="9">
    <source>
        <dbReference type="Pfam" id="PF01850"/>
    </source>
</evidence>
<evidence type="ECO:0000256" key="3">
    <source>
        <dbReference type="ARBA" id="ARBA00022722"/>
    </source>
</evidence>
<dbReference type="Proteomes" id="UP001284601">
    <property type="component" value="Unassembled WGS sequence"/>
</dbReference>
<feature type="binding site" evidence="8">
    <location>
        <position position="6"/>
    </location>
    <ligand>
        <name>Mg(2+)</name>
        <dbReference type="ChEBI" id="CHEBI:18420"/>
    </ligand>
</feature>
<dbReference type="Pfam" id="PF01850">
    <property type="entry name" value="PIN"/>
    <property type="match status" value="1"/>
</dbReference>
<comment type="caution">
    <text evidence="10">The sequence shown here is derived from an EMBL/GenBank/DDBJ whole genome shotgun (WGS) entry which is preliminary data.</text>
</comment>
<dbReference type="InterPro" id="IPR022907">
    <property type="entry name" value="VapC_family"/>
</dbReference>
<feature type="binding site" evidence="8">
    <location>
        <position position="118"/>
    </location>
    <ligand>
        <name>Mg(2+)</name>
        <dbReference type="ChEBI" id="CHEBI:18420"/>
    </ligand>
</feature>
<dbReference type="HAMAP" id="MF_00265">
    <property type="entry name" value="VapC_Nob1"/>
    <property type="match status" value="1"/>
</dbReference>
<dbReference type="InterPro" id="IPR002716">
    <property type="entry name" value="PIN_dom"/>
</dbReference>
<dbReference type="PANTHER" id="PTHR33653">
    <property type="entry name" value="RIBONUCLEASE VAPC2"/>
    <property type="match status" value="1"/>
</dbReference>
<gene>
    <name evidence="8" type="primary">vapC</name>
    <name evidence="10" type="ORF">R7226_12060</name>
</gene>
<keyword evidence="2 8" id="KW-1277">Toxin-antitoxin system</keyword>
<keyword evidence="8" id="KW-0800">Toxin</keyword>
<evidence type="ECO:0000256" key="2">
    <source>
        <dbReference type="ARBA" id="ARBA00022649"/>
    </source>
</evidence>
<evidence type="ECO:0000256" key="5">
    <source>
        <dbReference type="ARBA" id="ARBA00022801"/>
    </source>
</evidence>
<evidence type="ECO:0000256" key="4">
    <source>
        <dbReference type="ARBA" id="ARBA00022723"/>
    </source>
</evidence>
<dbReference type="InterPro" id="IPR029060">
    <property type="entry name" value="PIN-like_dom_sf"/>
</dbReference>
<evidence type="ECO:0000313" key="11">
    <source>
        <dbReference type="Proteomes" id="UP001284601"/>
    </source>
</evidence>
<reference evidence="10 11" key="2">
    <citation type="submission" date="2023-10" db="EMBL/GenBank/DDBJ databases">
        <authorList>
            <person name="Han X.F."/>
        </authorList>
    </citation>
    <scope>NUCLEOTIDE SEQUENCE [LARGE SCALE GENOMIC DNA]</scope>
    <source>
        <strain evidence="10 11">KCTC 39840</strain>
    </source>
</reference>
<dbReference type="Gene3D" id="3.40.50.1010">
    <property type="entry name" value="5'-nuclease"/>
    <property type="match status" value="1"/>
</dbReference>
<keyword evidence="5 8" id="KW-0378">Hydrolase</keyword>
<comment type="function">
    <text evidence="8">Toxic component of a toxin-antitoxin (TA) system. An RNase.</text>
</comment>
<dbReference type="SUPFAM" id="SSF88723">
    <property type="entry name" value="PIN domain-like"/>
    <property type="match status" value="1"/>
</dbReference>
<evidence type="ECO:0000256" key="1">
    <source>
        <dbReference type="ARBA" id="ARBA00001946"/>
    </source>
</evidence>
<comment type="similarity">
    <text evidence="7 8">Belongs to the PINc/VapC protein family.</text>
</comment>
<evidence type="ECO:0000256" key="8">
    <source>
        <dbReference type="HAMAP-Rule" id="MF_00265"/>
    </source>
</evidence>
<accession>A0ABU4HP51</accession>
<proteinExistence type="inferred from homology"/>
<evidence type="ECO:0000313" key="10">
    <source>
        <dbReference type="EMBL" id="MDW5595078.1"/>
    </source>
</evidence>
<dbReference type="EMBL" id="JAWSTH010000027">
    <property type="protein sequence ID" value="MDW5595078.1"/>
    <property type="molecule type" value="Genomic_DNA"/>
</dbReference>
<name>A0ABU4HP51_9ACTN</name>
<keyword evidence="3 8" id="KW-0540">Nuclease</keyword>
<keyword evidence="11" id="KW-1185">Reference proteome</keyword>
<dbReference type="RefSeq" id="WP_318597412.1">
    <property type="nucleotide sequence ID" value="NZ_JAWSTH010000027.1"/>
</dbReference>
<sequence length="162" mass="17911">MTVVWDTTRLSRVRPGGELERTLLERARDDDHIAVTAPTIMEVTRGLASRTGDGDERWRAALRWFAGMAASGLFTTLPLDRQSALLAGRLRALHPTPPATARRRSGTKPEQRAGWLLDIQIAACAWRHGCDVVTDNVRDFEALRDAIATLHPTQSPLVVRAP</sequence>
<evidence type="ECO:0000256" key="7">
    <source>
        <dbReference type="ARBA" id="ARBA00038093"/>
    </source>
</evidence>
<organism evidence="10 11">
    <name type="scientific">Conexibacter stalactiti</name>
    <dbReference type="NCBI Taxonomy" id="1940611"/>
    <lineage>
        <taxon>Bacteria</taxon>
        <taxon>Bacillati</taxon>
        <taxon>Actinomycetota</taxon>
        <taxon>Thermoleophilia</taxon>
        <taxon>Solirubrobacterales</taxon>
        <taxon>Conexibacteraceae</taxon>
        <taxon>Conexibacter</taxon>
    </lineage>
</organism>
<dbReference type="PANTHER" id="PTHR33653:SF1">
    <property type="entry name" value="RIBONUCLEASE VAPC2"/>
    <property type="match status" value="1"/>
</dbReference>
<evidence type="ECO:0000256" key="6">
    <source>
        <dbReference type="ARBA" id="ARBA00022842"/>
    </source>
</evidence>
<dbReference type="InterPro" id="IPR050556">
    <property type="entry name" value="Type_II_TA_system_RNase"/>
</dbReference>
<protein>
    <recommendedName>
        <fullName evidence="8">Ribonuclease VapC</fullName>
        <shortName evidence="8">RNase VapC</shortName>
        <ecNumber evidence="8">3.1.-.-</ecNumber>
    </recommendedName>
    <alternativeName>
        <fullName evidence="8">Toxin VapC</fullName>
    </alternativeName>
</protein>
<dbReference type="EC" id="3.1.-.-" evidence="8"/>
<comment type="cofactor">
    <cofactor evidence="1 8">
        <name>Mg(2+)</name>
        <dbReference type="ChEBI" id="CHEBI:18420"/>
    </cofactor>
</comment>